<reference evidence="1" key="1">
    <citation type="submission" date="2023-04" db="EMBL/GenBank/DDBJ databases">
        <title>Draft Genome sequencing of Naganishia species isolated from polar environments using Oxford Nanopore Technology.</title>
        <authorList>
            <person name="Leo P."/>
            <person name="Venkateswaran K."/>
        </authorList>
    </citation>
    <scope>NUCLEOTIDE SEQUENCE</scope>
    <source>
        <strain evidence="1">MNA-CCFEE 5261</strain>
    </source>
</reference>
<gene>
    <name evidence="1" type="ORF">QFC19_006068</name>
</gene>
<evidence type="ECO:0000313" key="2">
    <source>
        <dbReference type="Proteomes" id="UP001241377"/>
    </source>
</evidence>
<protein>
    <submittedName>
        <fullName evidence="1">Uncharacterized protein</fullName>
    </submittedName>
</protein>
<name>A0ACC2VK36_9TREE</name>
<accession>A0ACC2VK36</accession>
<dbReference type="Proteomes" id="UP001241377">
    <property type="component" value="Unassembled WGS sequence"/>
</dbReference>
<comment type="caution">
    <text evidence="1">The sequence shown here is derived from an EMBL/GenBank/DDBJ whole genome shotgun (WGS) entry which is preliminary data.</text>
</comment>
<organism evidence="1 2">
    <name type="scientific">Naganishia cerealis</name>
    <dbReference type="NCBI Taxonomy" id="610337"/>
    <lineage>
        <taxon>Eukaryota</taxon>
        <taxon>Fungi</taxon>
        <taxon>Dikarya</taxon>
        <taxon>Basidiomycota</taxon>
        <taxon>Agaricomycotina</taxon>
        <taxon>Tremellomycetes</taxon>
        <taxon>Filobasidiales</taxon>
        <taxon>Filobasidiaceae</taxon>
        <taxon>Naganishia</taxon>
    </lineage>
</organism>
<dbReference type="EMBL" id="JASBWR010000070">
    <property type="protein sequence ID" value="KAJ9099453.1"/>
    <property type="molecule type" value="Genomic_DNA"/>
</dbReference>
<evidence type="ECO:0000313" key="1">
    <source>
        <dbReference type="EMBL" id="KAJ9099453.1"/>
    </source>
</evidence>
<proteinExistence type="predicted"/>
<keyword evidence="2" id="KW-1185">Reference proteome</keyword>
<sequence length="327" mass="30864">MLSIQLFLALAACVSADQIFQAVAQGGSVNGPVTYDNGKITVNKGNRALFNLQEPSGFMTVQGQYVANTPEGIVLVSDHDQASKDWGIENNEVRFNSADDRRKFYACPSGNGYTLQTFFCDGGSQVVLLVSGSGLGTSPSGSGAIGNAAKSSANSGSATAAAAATTASSARGASTSASAGSKTGSKTGAGAGGAATAASSGASSQASKASGVSSKASGASSKVAGASSSAGASSNASSAASSKASSAASGSITSAHSSGGSGSGSKSSTGASSKASSAAGAGAGAGSRNSTSSAQPTSKSSSKDSGFGATSYGTGLAGIAVAVAFLL</sequence>